<evidence type="ECO:0000313" key="2">
    <source>
        <dbReference type="EMBL" id="MFI2323037.1"/>
    </source>
</evidence>
<sequence length="181" mass="19378">MKVLRAVSLTTLGIVTATMTACSSSHSGHDNGIGATCAGSFDMLSTDEPLGARDALDRAVSEAIGRPEKVSVADLTRAAGWSATWDRVVVAKSGITRERMNQASGLQDYCWPNLPTAVDSDGPARVFYVFLDGDRPLQSIRTDTSKEYFHRYGSGDVLRPATRLEPVPPRSPGSAGYFQPA</sequence>
<proteinExistence type="predicted"/>
<comment type="caution">
    <text evidence="2">The sequence shown here is derived from an EMBL/GenBank/DDBJ whole genome shotgun (WGS) entry which is preliminary data.</text>
</comment>
<keyword evidence="3" id="KW-1185">Reference proteome</keyword>
<dbReference type="RefSeq" id="WP_396948907.1">
    <property type="nucleotide sequence ID" value="NZ_JBIRXV010000004.1"/>
</dbReference>
<feature type="region of interest" description="Disordered" evidence="1">
    <location>
        <begin position="160"/>
        <end position="181"/>
    </location>
</feature>
<name>A0ABW7WK33_9NOCA</name>
<protein>
    <recommendedName>
        <fullName evidence="4">Lipoprotein</fullName>
    </recommendedName>
</protein>
<gene>
    <name evidence="2" type="ORF">ACH47G_21330</name>
</gene>
<dbReference type="Proteomes" id="UP001611450">
    <property type="component" value="Unassembled WGS sequence"/>
</dbReference>
<reference evidence="2 3" key="1">
    <citation type="submission" date="2024-10" db="EMBL/GenBank/DDBJ databases">
        <title>The Natural Products Discovery Center: Release of the First 8490 Sequenced Strains for Exploring Actinobacteria Biosynthetic Diversity.</title>
        <authorList>
            <person name="Kalkreuter E."/>
            <person name="Kautsar S.A."/>
            <person name="Yang D."/>
            <person name="Bader C.D."/>
            <person name="Teijaro C.N."/>
            <person name="Fluegel L."/>
            <person name="Davis C.M."/>
            <person name="Simpson J.R."/>
            <person name="Lauterbach L."/>
            <person name="Steele A.D."/>
            <person name="Gui C."/>
            <person name="Meng S."/>
            <person name="Li G."/>
            <person name="Viehrig K."/>
            <person name="Ye F."/>
            <person name="Su P."/>
            <person name="Kiefer A.F."/>
            <person name="Nichols A."/>
            <person name="Cepeda A.J."/>
            <person name="Yan W."/>
            <person name="Fan B."/>
            <person name="Jiang Y."/>
            <person name="Adhikari A."/>
            <person name="Zheng C.-J."/>
            <person name="Schuster L."/>
            <person name="Cowan T.M."/>
            <person name="Smanski M.J."/>
            <person name="Chevrette M.G."/>
            <person name="De Carvalho L.P.S."/>
            <person name="Shen B."/>
        </authorList>
    </citation>
    <scope>NUCLEOTIDE SEQUENCE [LARGE SCALE GENOMIC DNA]</scope>
    <source>
        <strain evidence="2 3">NPDC019626</strain>
    </source>
</reference>
<dbReference type="PROSITE" id="PS51257">
    <property type="entry name" value="PROKAR_LIPOPROTEIN"/>
    <property type="match status" value="1"/>
</dbReference>
<organism evidence="2 3">
    <name type="scientific">Nocardia beijingensis</name>
    <dbReference type="NCBI Taxonomy" id="95162"/>
    <lineage>
        <taxon>Bacteria</taxon>
        <taxon>Bacillati</taxon>
        <taxon>Actinomycetota</taxon>
        <taxon>Actinomycetes</taxon>
        <taxon>Mycobacteriales</taxon>
        <taxon>Nocardiaceae</taxon>
        <taxon>Nocardia</taxon>
    </lineage>
</organism>
<evidence type="ECO:0008006" key="4">
    <source>
        <dbReference type="Google" id="ProtNLM"/>
    </source>
</evidence>
<dbReference type="EMBL" id="JBIRXV010000004">
    <property type="protein sequence ID" value="MFI2323037.1"/>
    <property type="molecule type" value="Genomic_DNA"/>
</dbReference>
<accession>A0ABW7WK33</accession>
<evidence type="ECO:0000313" key="3">
    <source>
        <dbReference type="Proteomes" id="UP001611450"/>
    </source>
</evidence>
<evidence type="ECO:0000256" key="1">
    <source>
        <dbReference type="SAM" id="MobiDB-lite"/>
    </source>
</evidence>